<evidence type="ECO:0000313" key="1">
    <source>
        <dbReference type="EMBL" id="JAH73363.1"/>
    </source>
</evidence>
<proteinExistence type="predicted"/>
<dbReference type="EMBL" id="GBXM01035214">
    <property type="protein sequence ID" value="JAH73363.1"/>
    <property type="molecule type" value="Transcribed_RNA"/>
</dbReference>
<accession>A0A0E9V822</accession>
<reference evidence="1" key="1">
    <citation type="submission" date="2014-11" db="EMBL/GenBank/DDBJ databases">
        <authorList>
            <person name="Amaro Gonzalez C."/>
        </authorList>
    </citation>
    <scope>NUCLEOTIDE SEQUENCE</scope>
</reference>
<reference evidence="1" key="2">
    <citation type="journal article" date="2015" name="Fish Shellfish Immunol.">
        <title>Early steps in the European eel (Anguilla anguilla)-Vibrio vulnificus interaction in the gills: Role of the RtxA13 toxin.</title>
        <authorList>
            <person name="Callol A."/>
            <person name="Pajuelo D."/>
            <person name="Ebbesson L."/>
            <person name="Teles M."/>
            <person name="MacKenzie S."/>
            <person name="Amaro C."/>
        </authorList>
    </citation>
    <scope>NUCLEOTIDE SEQUENCE</scope>
</reference>
<protein>
    <submittedName>
        <fullName evidence="1">Uncharacterized protein</fullName>
    </submittedName>
</protein>
<dbReference type="AlphaFoldDB" id="A0A0E9V822"/>
<name>A0A0E9V822_ANGAN</name>
<sequence>MLLKHAQLPRYEKEKLS</sequence>
<organism evidence="1">
    <name type="scientific">Anguilla anguilla</name>
    <name type="common">European freshwater eel</name>
    <name type="synonym">Muraena anguilla</name>
    <dbReference type="NCBI Taxonomy" id="7936"/>
    <lineage>
        <taxon>Eukaryota</taxon>
        <taxon>Metazoa</taxon>
        <taxon>Chordata</taxon>
        <taxon>Craniata</taxon>
        <taxon>Vertebrata</taxon>
        <taxon>Euteleostomi</taxon>
        <taxon>Actinopterygii</taxon>
        <taxon>Neopterygii</taxon>
        <taxon>Teleostei</taxon>
        <taxon>Anguilliformes</taxon>
        <taxon>Anguillidae</taxon>
        <taxon>Anguilla</taxon>
    </lineage>
</organism>